<dbReference type="PANTHER" id="PTHR43080:SF2">
    <property type="entry name" value="CBS DOMAIN-CONTAINING PROTEIN"/>
    <property type="match status" value="1"/>
</dbReference>
<dbReference type="eggNOG" id="COG0517">
    <property type="taxonomic scope" value="Bacteria"/>
</dbReference>
<feature type="domain" description="CBS" evidence="4">
    <location>
        <begin position="369"/>
        <end position="425"/>
    </location>
</feature>
<dbReference type="STRING" id="483219.LILAB_09510"/>
<dbReference type="InterPro" id="IPR051257">
    <property type="entry name" value="Diverse_CBS-Domain"/>
</dbReference>
<dbReference type="SMART" id="SM00116">
    <property type="entry name" value="CBS"/>
    <property type="match status" value="2"/>
</dbReference>
<feature type="compositionally biased region" description="Basic and acidic residues" evidence="3">
    <location>
        <begin position="277"/>
        <end position="297"/>
    </location>
</feature>
<dbReference type="InterPro" id="IPR046342">
    <property type="entry name" value="CBS_dom_sf"/>
</dbReference>
<feature type="compositionally biased region" description="Basic and acidic residues" evidence="3">
    <location>
        <begin position="152"/>
        <end position="180"/>
    </location>
</feature>
<dbReference type="AlphaFoldDB" id="F8CJJ8"/>
<gene>
    <name evidence="5" type="ordered locus">LILAB_09510</name>
</gene>
<evidence type="ECO:0000256" key="3">
    <source>
        <dbReference type="SAM" id="MobiDB-lite"/>
    </source>
</evidence>
<dbReference type="HOGENOM" id="CLU_713541_0_0_7"/>
<organism evidence="5 6">
    <name type="scientific">Myxococcus fulvus (strain ATCC BAA-855 / HW-1)</name>
    <dbReference type="NCBI Taxonomy" id="483219"/>
    <lineage>
        <taxon>Bacteria</taxon>
        <taxon>Pseudomonadati</taxon>
        <taxon>Myxococcota</taxon>
        <taxon>Myxococcia</taxon>
        <taxon>Myxococcales</taxon>
        <taxon>Cystobacterineae</taxon>
        <taxon>Myxococcaceae</taxon>
        <taxon>Myxococcus</taxon>
    </lineage>
</organism>
<feature type="compositionally biased region" description="Basic and acidic residues" evidence="3">
    <location>
        <begin position="1"/>
        <end position="15"/>
    </location>
</feature>
<evidence type="ECO:0000256" key="2">
    <source>
        <dbReference type="PROSITE-ProRule" id="PRU00703"/>
    </source>
</evidence>
<evidence type="ECO:0000259" key="4">
    <source>
        <dbReference type="PROSITE" id="PS51371"/>
    </source>
</evidence>
<accession>F8CJJ8</accession>
<dbReference type="PROSITE" id="PS51371">
    <property type="entry name" value="CBS"/>
    <property type="match status" value="2"/>
</dbReference>
<feature type="domain" description="CBS" evidence="4">
    <location>
        <begin position="303"/>
        <end position="359"/>
    </location>
</feature>
<keyword evidence="1 2" id="KW-0129">CBS domain</keyword>
<dbReference type="CDD" id="cd04622">
    <property type="entry name" value="CBS_pair_HRP1_like"/>
    <property type="match status" value="1"/>
</dbReference>
<feature type="compositionally biased region" description="Basic and acidic residues" evidence="3">
    <location>
        <begin position="25"/>
        <end position="43"/>
    </location>
</feature>
<feature type="compositionally biased region" description="Basic and acidic residues" evidence="3">
    <location>
        <begin position="112"/>
        <end position="134"/>
    </location>
</feature>
<evidence type="ECO:0000256" key="1">
    <source>
        <dbReference type="ARBA" id="ARBA00023122"/>
    </source>
</evidence>
<name>F8CJJ8_MYXFH</name>
<evidence type="ECO:0000313" key="6">
    <source>
        <dbReference type="Proteomes" id="UP000000488"/>
    </source>
</evidence>
<dbReference type="SUPFAM" id="SSF54631">
    <property type="entry name" value="CBS-domain pair"/>
    <property type="match status" value="1"/>
</dbReference>
<reference evidence="5 6" key="1">
    <citation type="journal article" date="2011" name="J. Bacteriol.">
        <title>Genome sequence of the halotolerant marine bacterium Myxococcus fulvus HW-1.</title>
        <authorList>
            <person name="Li Z.F."/>
            <person name="Li X."/>
            <person name="Liu H."/>
            <person name="Liu X."/>
            <person name="Han K."/>
            <person name="Wu Z.H."/>
            <person name="Hu W."/>
            <person name="Li F.F."/>
            <person name="Li Y.Z."/>
        </authorList>
    </citation>
    <scope>NUCLEOTIDE SEQUENCE [LARGE SCALE GENOMIC DNA]</scope>
    <source>
        <strain evidence="6">ATCC BAA-855 / HW-1</strain>
    </source>
</reference>
<dbReference type="InterPro" id="IPR000644">
    <property type="entry name" value="CBS_dom"/>
</dbReference>
<evidence type="ECO:0000313" key="5">
    <source>
        <dbReference type="EMBL" id="AEI63813.1"/>
    </source>
</evidence>
<dbReference type="Proteomes" id="UP000000488">
    <property type="component" value="Chromosome"/>
</dbReference>
<dbReference type="PANTHER" id="PTHR43080">
    <property type="entry name" value="CBS DOMAIN-CONTAINING PROTEIN CBSX3, MITOCHONDRIAL"/>
    <property type="match status" value="1"/>
</dbReference>
<dbReference type="Gene3D" id="3.10.580.10">
    <property type="entry name" value="CBS-domain"/>
    <property type="match status" value="1"/>
</dbReference>
<feature type="region of interest" description="Disordered" evidence="3">
    <location>
        <begin position="1"/>
        <end position="297"/>
    </location>
</feature>
<protein>
    <submittedName>
        <fullName evidence="5">CBS domain-containing protein</fullName>
    </submittedName>
</protein>
<proteinExistence type="predicted"/>
<dbReference type="EMBL" id="CP002830">
    <property type="protein sequence ID" value="AEI63813.1"/>
    <property type="molecule type" value="Genomic_DNA"/>
</dbReference>
<dbReference type="KEGG" id="mfu:LILAB_09510"/>
<dbReference type="Pfam" id="PF00571">
    <property type="entry name" value="CBS"/>
    <property type="match status" value="2"/>
</dbReference>
<sequence length="443" mass="48746">MAHRSTDNGRDETHGARRTLPSEPTAHREADVAPPGSRERAESDLTGWNPARDEAASTRQGRYHRAATMRMAQPRTQVDDGPRQDGYGAPPEGSGPYGLDDRDSHYATGWGPRHDTGEQDVELSRQRADYRPWDRSGYGGDEPPRTVAPQAESRDARARASHGEERHGDARPRYRMERSPSDAASLHAHRSAGPGRDEASTHPAPAGRDEASTHRWPGADATSTGPRHWPGADAPSTGPRHWPGADAPSSTAGSRRDATGAHVYTAVAGRPEASTPYRRDTRAEDRGRRGRWQHEPLTAREVMTRNVRTARPESPLREVAQIMKDESCGAVPIVDERGRLVGIVTDRDLVVRAFTGGRSPDQLRVSDVMTDDVEAVTQDDTLHDVIGLMGRRQLRRIPVVERDDCIVGIISLGDIALRADHDEALQQALERISAKRSFWSRLG</sequence>